<dbReference type="PANTHER" id="PTHR46268">
    <property type="entry name" value="STRESS RESPONSE PROTEIN NHAX"/>
    <property type="match status" value="1"/>
</dbReference>
<evidence type="ECO:0000256" key="1">
    <source>
        <dbReference type="ARBA" id="ARBA00008791"/>
    </source>
</evidence>
<protein>
    <submittedName>
        <fullName evidence="3">Universal stress protein</fullName>
    </submittedName>
</protein>
<organism evidence="3 4">
    <name type="scientific">Rhinopithecimicrobium faecis</name>
    <dbReference type="NCBI Taxonomy" id="2820698"/>
    <lineage>
        <taxon>Bacteria</taxon>
        <taxon>Pseudomonadati</taxon>
        <taxon>Bacteroidota</taxon>
        <taxon>Sphingobacteriia</taxon>
        <taxon>Sphingobacteriales</taxon>
        <taxon>Sphingobacteriaceae</taxon>
        <taxon>Rhinopithecimicrobium</taxon>
    </lineage>
</organism>
<sequence>MNQLLVPTDFSDNAYVAASYACQLAEKSQSTIHLLNVQTLHTNSFANVDAALDDPLFVAAKATMSSLQSKLSAEFPGVTIKTLFRHGVLSEQIAEQTKKESYTNIVMGTKGSSGLESILLGSNTYEVIMESETPVLAIPAKATRLKTDNIALLCNFRPGELEVVKQAVAIYGNNFHLKLIHINSANTEMAALDKQFKDWIDQIIASTNLDDISYTIKDITYFANAKESIFQGIQTILRDEDVDVILVTKSRKTFFNKIFSENIVKSLAYDISIPNLFAKVK</sequence>
<evidence type="ECO:0000259" key="2">
    <source>
        <dbReference type="Pfam" id="PF00582"/>
    </source>
</evidence>
<dbReference type="RefSeq" id="WP_353546815.1">
    <property type="nucleotide sequence ID" value="NZ_JAGKSB010000006.1"/>
</dbReference>
<evidence type="ECO:0000313" key="4">
    <source>
        <dbReference type="Proteomes" id="UP000679691"/>
    </source>
</evidence>
<dbReference type="EMBL" id="JAGKSB010000006">
    <property type="protein sequence ID" value="MBP3943324.1"/>
    <property type="molecule type" value="Genomic_DNA"/>
</dbReference>
<dbReference type="InterPro" id="IPR006016">
    <property type="entry name" value="UspA"/>
</dbReference>
<comment type="caution">
    <text evidence="3">The sequence shown here is derived from an EMBL/GenBank/DDBJ whole genome shotgun (WGS) entry which is preliminary data.</text>
</comment>
<reference evidence="3" key="1">
    <citation type="submission" date="2021-03" db="EMBL/GenBank/DDBJ databases">
        <authorList>
            <person name="Lu T."/>
            <person name="Wang Q."/>
            <person name="Han X."/>
        </authorList>
    </citation>
    <scope>NUCLEOTIDE SEQUENCE</scope>
    <source>
        <strain evidence="3">WQ 2009</strain>
    </source>
</reference>
<dbReference type="CDD" id="cd00293">
    <property type="entry name" value="USP-like"/>
    <property type="match status" value="1"/>
</dbReference>
<dbReference type="Pfam" id="PF00582">
    <property type="entry name" value="Usp"/>
    <property type="match status" value="1"/>
</dbReference>
<dbReference type="Proteomes" id="UP000679691">
    <property type="component" value="Unassembled WGS sequence"/>
</dbReference>
<accession>A0A8T4H964</accession>
<gene>
    <name evidence="3" type="ORF">J5U18_07070</name>
</gene>
<proteinExistence type="inferred from homology"/>
<dbReference type="PANTHER" id="PTHR46268:SF6">
    <property type="entry name" value="UNIVERSAL STRESS PROTEIN UP12"/>
    <property type="match status" value="1"/>
</dbReference>
<name>A0A8T4H964_9SPHI</name>
<comment type="similarity">
    <text evidence="1">Belongs to the universal stress protein A family.</text>
</comment>
<dbReference type="SUPFAM" id="SSF52402">
    <property type="entry name" value="Adenine nucleotide alpha hydrolases-like"/>
    <property type="match status" value="1"/>
</dbReference>
<evidence type="ECO:0000313" key="3">
    <source>
        <dbReference type="EMBL" id="MBP3943324.1"/>
    </source>
</evidence>
<dbReference type="PRINTS" id="PR01438">
    <property type="entry name" value="UNVRSLSTRESS"/>
</dbReference>
<dbReference type="Gene3D" id="3.40.50.12370">
    <property type="match status" value="1"/>
</dbReference>
<dbReference type="AlphaFoldDB" id="A0A8T4H964"/>
<keyword evidence="4" id="KW-1185">Reference proteome</keyword>
<feature type="domain" description="UspA" evidence="2">
    <location>
        <begin position="3"/>
        <end position="139"/>
    </location>
</feature>
<dbReference type="InterPro" id="IPR006015">
    <property type="entry name" value="Universal_stress_UspA"/>
</dbReference>